<evidence type="ECO:0000313" key="1">
    <source>
        <dbReference type="EMBL" id="MEL3959603.1"/>
    </source>
</evidence>
<protein>
    <submittedName>
        <fullName evidence="1">Uncharacterized protein</fullName>
    </submittedName>
</protein>
<reference evidence="1 2" key="1">
    <citation type="submission" date="2024-03" db="EMBL/GenBank/DDBJ databases">
        <title>Bacilli Hybrid Assemblies.</title>
        <authorList>
            <person name="Kovac J."/>
        </authorList>
    </citation>
    <scope>NUCLEOTIDE SEQUENCE [LARGE SCALE GENOMIC DNA]</scope>
    <source>
        <strain evidence="1 2">FSL M8-0022</strain>
    </source>
</reference>
<organism evidence="1 2">
    <name type="scientific">Caldifermentibacillus hisashii</name>
    <dbReference type="NCBI Taxonomy" id="996558"/>
    <lineage>
        <taxon>Bacteria</taxon>
        <taxon>Bacillati</taxon>
        <taxon>Bacillota</taxon>
        <taxon>Bacilli</taxon>
        <taxon>Bacillales</taxon>
        <taxon>Bacillaceae</taxon>
        <taxon>Caldifermentibacillus</taxon>
    </lineage>
</organism>
<keyword evidence="2" id="KW-1185">Reference proteome</keyword>
<proteinExistence type="predicted"/>
<comment type="caution">
    <text evidence="1">The sequence shown here is derived from an EMBL/GenBank/DDBJ whole genome shotgun (WGS) entry which is preliminary data.</text>
</comment>
<sequence length="154" mass="18095">MSNNILTKEDLLKMKTNQNTAIELIKKYSSLYESKAHYEQLGSNCVMSVVNTINTIMGSAKYLDGEFLMPDEIHIEKLTDWFVKNKKYDCDRNILTYFMADYLKRKINKLYRSINRKDGIEISSTFTLLGNNKAYKRYIKEIKNRKKSGVKIIR</sequence>
<dbReference type="RefSeq" id="WP_328187605.1">
    <property type="nucleotide sequence ID" value="NZ_JAROAQ010000021.1"/>
</dbReference>
<accession>A0ABU9K3C8</accession>
<evidence type="ECO:0000313" key="2">
    <source>
        <dbReference type="Proteomes" id="UP001459714"/>
    </source>
</evidence>
<dbReference type="EMBL" id="JBBYAK010000003">
    <property type="protein sequence ID" value="MEL3959603.1"/>
    <property type="molecule type" value="Genomic_DNA"/>
</dbReference>
<gene>
    <name evidence="1" type="ORF">NST17_20840</name>
</gene>
<dbReference type="Proteomes" id="UP001459714">
    <property type="component" value="Unassembled WGS sequence"/>
</dbReference>
<name>A0ABU9K3C8_9BACI</name>